<accession>A0A0E9Y129</accession>
<reference evidence="1" key="1">
    <citation type="submission" date="2014-11" db="EMBL/GenBank/DDBJ databases">
        <authorList>
            <person name="Amaro Gonzalez C."/>
        </authorList>
    </citation>
    <scope>NUCLEOTIDE SEQUENCE</scope>
</reference>
<name>A0A0E9Y129_ANGAN</name>
<sequence>MHCSCIEVSD</sequence>
<organism evidence="1">
    <name type="scientific">Anguilla anguilla</name>
    <name type="common">European freshwater eel</name>
    <name type="synonym">Muraena anguilla</name>
    <dbReference type="NCBI Taxonomy" id="7936"/>
    <lineage>
        <taxon>Eukaryota</taxon>
        <taxon>Metazoa</taxon>
        <taxon>Chordata</taxon>
        <taxon>Craniata</taxon>
        <taxon>Vertebrata</taxon>
        <taxon>Euteleostomi</taxon>
        <taxon>Actinopterygii</taxon>
        <taxon>Neopterygii</taxon>
        <taxon>Teleostei</taxon>
        <taxon>Anguilliformes</taxon>
        <taxon>Anguillidae</taxon>
        <taxon>Anguilla</taxon>
    </lineage>
</organism>
<reference evidence="1" key="2">
    <citation type="journal article" date="2015" name="Fish Shellfish Immunol.">
        <title>Early steps in the European eel (Anguilla anguilla)-Vibrio vulnificus interaction in the gills: Role of the RtxA13 toxin.</title>
        <authorList>
            <person name="Callol A."/>
            <person name="Pajuelo D."/>
            <person name="Ebbesson L."/>
            <person name="Teles M."/>
            <person name="MacKenzie S."/>
            <person name="Amaro C."/>
        </authorList>
    </citation>
    <scope>NUCLEOTIDE SEQUENCE</scope>
</reference>
<proteinExistence type="predicted"/>
<dbReference type="EMBL" id="GBXM01000909">
    <property type="protein sequence ID" value="JAI07669.1"/>
    <property type="molecule type" value="Transcribed_RNA"/>
</dbReference>
<protein>
    <submittedName>
        <fullName evidence="1">Uncharacterized protein</fullName>
    </submittedName>
</protein>
<evidence type="ECO:0000313" key="1">
    <source>
        <dbReference type="EMBL" id="JAI07669.1"/>
    </source>
</evidence>